<protein>
    <submittedName>
        <fullName evidence="1">Uncharacterized protein</fullName>
    </submittedName>
</protein>
<accession>A0A0F9FUU1</accession>
<name>A0A0F9FUU1_9ZZZZ</name>
<dbReference type="AlphaFoldDB" id="A0A0F9FUU1"/>
<gene>
    <name evidence="1" type="ORF">LCGC14_1908730</name>
</gene>
<evidence type="ECO:0000313" key="1">
    <source>
        <dbReference type="EMBL" id="KKL90038.1"/>
    </source>
</evidence>
<organism evidence="1">
    <name type="scientific">marine sediment metagenome</name>
    <dbReference type="NCBI Taxonomy" id="412755"/>
    <lineage>
        <taxon>unclassified sequences</taxon>
        <taxon>metagenomes</taxon>
        <taxon>ecological metagenomes</taxon>
    </lineage>
</organism>
<dbReference type="EMBL" id="LAZR01020123">
    <property type="protein sequence ID" value="KKL90038.1"/>
    <property type="molecule type" value="Genomic_DNA"/>
</dbReference>
<reference evidence="1" key="1">
    <citation type="journal article" date="2015" name="Nature">
        <title>Complex archaea that bridge the gap between prokaryotes and eukaryotes.</title>
        <authorList>
            <person name="Spang A."/>
            <person name="Saw J.H."/>
            <person name="Jorgensen S.L."/>
            <person name="Zaremba-Niedzwiedzka K."/>
            <person name="Martijn J."/>
            <person name="Lind A.E."/>
            <person name="van Eijk R."/>
            <person name="Schleper C."/>
            <person name="Guy L."/>
            <person name="Ettema T.J."/>
        </authorList>
    </citation>
    <scope>NUCLEOTIDE SEQUENCE</scope>
</reference>
<proteinExistence type="predicted"/>
<sequence>MRPRVAYKGEDAMIHAPPDGYEVASQQDEVDRLKAINAELLTELQGFVKRWSYPKKPTGDDLEIYLENARAVIAKHSDKQGTEHD</sequence>
<comment type="caution">
    <text evidence="1">The sequence shown here is derived from an EMBL/GenBank/DDBJ whole genome shotgun (WGS) entry which is preliminary data.</text>
</comment>